<sequence>MAAMVAAMEMVVGAIDIGDGIDEKAGARLEAQVATEGSLGERPCAGACGLDNISIALNKSLGSLSSPFGNVSLALKHLTLGNLSSFRKLDLLRPDSNTTLGFTFELGELRLGLSAEGQTQEPDLRNETCGVGTTCSHAMPCGEAPAPAAGEVLGEVVLRDVEVNAEVWAPVYLWASGLELAQLLQPDWGCACAALMGFHLQLTAAYSAVEHVALRGLGTVQVDRALSRFARDYSRSRIVLQQRHLSQVLDLWSQQLNNQIGAYCAQHASNECRLAAPPGLPPDPARPGIIDWRHRSGFIRRADLLLNRVMGAEGPLGLTRLWSGLWEALSQHAMNSKPAKFSLLHELVQVETHLSSFEPHHRVGFFRNLQLLQPTGEPHLLAFSVELSDLQAAFTSNLTLSPGAAYGVYQGRGGKHLPNLRMQIDARNIVLRGEFRLEVEDSVDSLTVGEIAHLVERVPAAELVRLQLKGRRQQPEQVINLRD</sequence>
<comment type="caution">
    <text evidence="1">The sequence shown here is derived from an EMBL/GenBank/DDBJ whole genome shotgun (WGS) entry which is preliminary data.</text>
</comment>
<protein>
    <submittedName>
        <fullName evidence="1">Uncharacterized protein</fullName>
    </submittedName>
</protein>
<accession>A0AAE0F3I2</accession>
<evidence type="ECO:0000313" key="2">
    <source>
        <dbReference type="Proteomes" id="UP001190700"/>
    </source>
</evidence>
<proteinExistence type="predicted"/>
<organism evidence="1 2">
    <name type="scientific">Cymbomonas tetramitiformis</name>
    <dbReference type="NCBI Taxonomy" id="36881"/>
    <lineage>
        <taxon>Eukaryota</taxon>
        <taxon>Viridiplantae</taxon>
        <taxon>Chlorophyta</taxon>
        <taxon>Pyramimonadophyceae</taxon>
        <taxon>Pyramimonadales</taxon>
        <taxon>Pyramimonadaceae</taxon>
        <taxon>Cymbomonas</taxon>
    </lineage>
</organism>
<reference evidence="1 2" key="1">
    <citation type="journal article" date="2015" name="Genome Biol. Evol.">
        <title>Comparative Genomics of a Bacterivorous Green Alga Reveals Evolutionary Causalities and Consequences of Phago-Mixotrophic Mode of Nutrition.</title>
        <authorList>
            <person name="Burns J.A."/>
            <person name="Paasch A."/>
            <person name="Narechania A."/>
            <person name="Kim E."/>
        </authorList>
    </citation>
    <scope>NUCLEOTIDE SEQUENCE [LARGE SCALE GENOMIC DNA]</scope>
    <source>
        <strain evidence="1 2">PLY_AMNH</strain>
    </source>
</reference>
<dbReference type="AlphaFoldDB" id="A0AAE0F3I2"/>
<name>A0AAE0F3I2_9CHLO</name>
<gene>
    <name evidence="1" type="ORF">CYMTET_41533</name>
</gene>
<dbReference type="EMBL" id="LGRX02027625">
    <property type="protein sequence ID" value="KAK3249025.1"/>
    <property type="molecule type" value="Genomic_DNA"/>
</dbReference>
<dbReference type="Proteomes" id="UP001190700">
    <property type="component" value="Unassembled WGS sequence"/>
</dbReference>
<keyword evidence="2" id="KW-1185">Reference proteome</keyword>
<evidence type="ECO:0000313" key="1">
    <source>
        <dbReference type="EMBL" id="KAK3249025.1"/>
    </source>
</evidence>